<organism evidence="2 3">
    <name type="scientific">Chloropicon roscoffensis</name>
    <dbReference type="NCBI Taxonomy" id="1461544"/>
    <lineage>
        <taxon>Eukaryota</taxon>
        <taxon>Viridiplantae</taxon>
        <taxon>Chlorophyta</taxon>
        <taxon>Chloropicophyceae</taxon>
        <taxon>Chloropicales</taxon>
        <taxon>Chloropicaceae</taxon>
        <taxon>Chloropicon</taxon>
    </lineage>
</organism>
<protein>
    <submittedName>
        <fullName evidence="2">Uncharacterized protein</fullName>
    </submittedName>
</protein>
<dbReference type="AlphaFoldDB" id="A0AAX4P3N1"/>
<reference evidence="2 3" key="1">
    <citation type="submission" date="2024-03" db="EMBL/GenBank/DDBJ databases">
        <title>Complete genome sequence of the green alga Chloropicon roscoffensis RCC1871.</title>
        <authorList>
            <person name="Lemieux C."/>
            <person name="Pombert J.-F."/>
            <person name="Otis C."/>
            <person name="Turmel M."/>
        </authorList>
    </citation>
    <scope>NUCLEOTIDE SEQUENCE [LARGE SCALE GENOMIC DNA]</scope>
    <source>
        <strain evidence="2 3">RCC1871</strain>
    </source>
</reference>
<gene>
    <name evidence="2" type="ORF">HKI87_03g24710</name>
</gene>
<proteinExistence type="predicted"/>
<keyword evidence="3" id="KW-1185">Reference proteome</keyword>
<evidence type="ECO:0000256" key="1">
    <source>
        <dbReference type="SAM" id="MobiDB-lite"/>
    </source>
</evidence>
<name>A0AAX4P3N1_9CHLO</name>
<sequence length="217" mass="22727">MVTAWATGRMPSAGSKCGRGVRAAEEVRGQGPCSVASRGPRGAATSRSKPSATDLRVERGLGGARAGRGRTTTRATDGGGIMHGFESIGAITAGALTANKVLRLGLDKRFRKETVKWPKLLASVAIDAVGVSSYALPGIGEGEDILWAPVSATLVQVLYGAYWLSALDLLEEGLPFSDFIPTACLAWAIEYTSIRRVLPFLPKPKGGDDGDGEKKKA</sequence>
<dbReference type="EMBL" id="CP151503">
    <property type="protein sequence ID" value="WZN60937.1"/>
    <property type="molecule type" value="Genomic_DNA"/>
</dbReference>
<feature type="region of interest" description="Disordered" evidence="1">
    <location>
        <begin position="1"/>
        <end position="78"/>
    </location>
</feature>
<evidence type="ECO:0000313" key="2">
    <source>
        <dbReference type="EMBL" id="WZN60937.1"/>
    </source>
</evidence>
<evidence type="ECO:0000313" key="3">
    <source>
        <dbReference type="Proteomes" id="UP001472866"/>
    </source>
</evidence>
<accession>A0AAX4P3N1</accession>
<dbReference type="Proteomes" id="UP001472866">
    <property type="component" value="Chromosome 03"/>
</dbReference>